<dbReference type="InterPro" id="IPR000175">
    <property type="entry name" value="Na/ntran_symport"/>
</dbReference>
<dbReference type="GO" id="GO:0005886">
    <property type="term" value="C:plasma membrane"/>
    <property type="evidence" value="ECO:0007669"/>
    <property type="project" value="TreeGrafter"/>
</dbReference>
<sequence>MGVVQPEIFVSLMAAWLIVFFTICKGIQSSGKVVFFTALVPFLILGVLVTRGVTLDGADMGLAYYLVPDWKKILDYSVWQRAAEQVFFSLGVAQGMIITMGSYNEFGNDLYSFVGGIVVFSVLGNMAYELHLDVPDVVSSGFGLAFITYPQAVSALSFPNLWAAAFFTMLFFLALGSQIAFAESLLSPLKDRIDYLHEHRTMLAAAACLIGFVLGIPLTTQVICISSIITSKPLTLGDYVYPTWVQIIGELLVFVPILAMAGGGLLHFFKCKGRIPFGCRVARCDQKPVSRLLRTLHKQLLKPTRGALPQGLPWDFPPLLCRIKARSFFHSCHYFRTRRRRLPQAVCEVGCASTRNPGRVIAPLPSDCQEPETIAWKARERRMRTGERHQRRWDRHSIKRGTGSSDRHLADVAACQHSQHCLIRTLCVFAGYKSSTCSVFESSSCWSSVYSEQASVRRTPATRS</sequence>
<dbReference type="EMBL" id="JARKHS020028470">
    <property type="protein sequence ID" value="KAK8764249.1"/>
    <property type="molecule type" value="Genomic_DNA"/>
</dbReference>
<comment type="function">
    <text evidence="13">Unusual broad substrate spectrum amino acid:sodium cotransporter that promotes absorption of the D isomers of essential amino acids. Neutral amino acids are the preferred substrates, especially methionine and phenylalanine.</text>
</comment>
<protein>
    <recommendedName>
        <fullName evidence="14">Sodium-dependent nutrient amino acid transporter 1</fullName>
    </recommendedName>
</protein>
<feature type="transmembrane region" description="Helical" evidence="16">
    <location>
        <begin position="33"/>
        <end position="53"/>
    </location>
</feature>
<evidence type="ECO:0000256" key="16">
    <source>
        <dbReference type="SAM" id="Phobius"/>
    </source>
</evidence>
<keyword evidence="12" id="KW-0739">Sodium transport</keyword>
<keyword evidence="7 16" id="KW-1133">Transmembrane helix</keyword>
<proteinExistence type="inferred from homology"/>
<evidence type="ECO:0000256" key="2">
    <source>
        <dbReference type="ARBA" id="ARBA00006459"/>
    </source>
</evidence>
<evidence type="ECO:0000256" key="5">
    <source>
        <dbReference type="ARBA" id="ARBA00022847"/>
    </source>
</evidence>
<feature type="transmembrane region" description="Helical" evidence="16">
    <location>
        <begin position="6"/>
        <end position="24"/>
    </location>
</feature>
<dbReference type="InterPro" id="IPR037272">
    <property type="entry name" value="SNS_sf"/>
</dbReference>
<evidence type="ECO:0000256" key="10">
    <source>
        <dbReference type="ARBA" id="ARBA00023136"/>
    </source>
</evidence>
<evidence type="ECO:0000256" key="8">
    <source>
        <dbReference type="ARBA" id="ARBA00023053"/>
    </source>
</evidence>
<feature type="transmembrane region" description="Helical" evidence="16">
    <location>
        <begin position="203"/>
        <end position="229"/>
    </location>
</feature>
<dbReference type="PANTHER" id="PTHR11616">
    <property type="entry name" value="SODIUM/CHLORIDE DEPENDENT TRANSPORTER"/>
    <property type="match status" value="1"/>
</dbReference>
<keyword evidence="11" id="KW-0325">Glycoprotein</keyword>
<evidence type="ECO:0000313" key="18">
    <source>
        <dbReference type="Proteomes" id="UP001321473"/>
    </source>
</evidence>
<name>A0AAQ4DP59_AMBAM</name>
<keyword evidence="5" id="KW-0769">Symport</keyword>
<evidence type="ECO:0000256" key="13">
    <source>
        <dbReference type="ARBA" id="ARBA00037785"/>
    </source>
</evidence>
<evidence type="ECO:0000256" key="11">
    <source>
        <dbReference type="ARBA" id="ARBA00023180"/>
    </source>
</evidence>
<accession>A0AAQ4DP59</accession>
<gene>
    <name evidence="17" type="ORF">V5799_033139</name>
</gene>
<dbReference type="AlphaFoldDB" id="A0AAQ4DP59"/>
<keyword evidence="8 15" id="KW-0915">Sodium</keyword>
<evidence type="ECO:0000256" key="1">
    <source>
        <dbReference type="ARBA" id="ARBA00004141"/>
    </source>
</evidence>
<dbReference type="SUPFAM" id="SSF161070">
    <property type="entry name" value="SNF-like"/>
    <property type="match status" value="1"/>
</dbReference>
<evidence type="ECO:0000313" key="17">
    <source>
        <dbReference type="EMBL" id="KAK8764249.1"/>
    </source>
</evidence>
<evidence type="ECO:0000256" key="14">
    <source>
        <dbReference type="ARBA" id="ARBA00040215"/>
    </source>
</evidence>
<comment type="subcellular location">
    <subcellularLocation>
        <location evidence="1">Membrane</location>
        <topology evidence="1">Multi-pass membrane protein</topology>
    </subcellularLocation>
</comment>
<dbReference type="Proteomes" id="UP001321473">
    <property type="component" value="Unassembled WGS sequence"/>
</dbReference>
<dbReference type="PROSITE" id="PS50267">
    <property type="entry name" value="NA_NEUROTRAN_SYMP_3"/>
    <property type="match status" value="1"/>
</dbReference>
<dbReference type="PRINTS" id="PR00176">
    <property type="entry name" value="NANEUSMPORT"/>
</dbReference>
<feature type="binding site" evidence="15">
    <location>
        <position position="89"/>
    </location>
    <ligand>
        <name>Na(+)</name>
        <dbReference type="ChEBI" id="CHEBI:29101"/>
        <label>1</label>
    </ligand>
</feature>
<dbReference type="GO" id="GO:0015179">
    <property type="term" value="F:L-amino acid transmembrane transporter activity"/>
    <property type="evidence" value="ECO:0007669"/>
    <property type="project" value="TreeGrafter"/>
</dbReference>
<keyword evidence="4 16" id="KW-0812">Transmembrane</keyword>
<evidence type="ECO:0000256" key="15">
    <source>
        <dbReference type="PIRSR" id="PIRSR600175-1"/>
    </source>
</evidence>
<organism evidence="17 18">
    <name type="scientific">Amblyomma americanum</name>
    <name type="common">Lone star tick</name>
    <dbReference type="NCBI Taxonomy" id="6943"/>
    <lineage>
        <taxon>Eukaryota</taxon>
        <taxon>Metazoa</taxon>
        <taxon>Ecdysozoa</taxon>
        <taxon>Arthropoda</taxon>
        <taxon>Chelicerata</taxon>
        <taxon>Arachnida</taxon>
        <taxon>Acari</taxon>
        <taxon>Parasitiformes</taxon>
        <taxon>Ixodida</taxon>
        <taxon>Ixodoidea</taxon>
        <taxon>Ixodidae</taxon>
        <taxon>Amblyomminae</taxon>
        <taxon>Amblyomma</taxon>
    </lineage>
</organism>
<reference evidence="17 18" key="1">
    <citation type="journal article" date="2023" name="Arcadia Sci">
        <title>De novo assembly of a long-read Amblyomma americanum tick genome.</title>
        <authorList>
            <person name="Chou S."/>
            <person name="Poskanzer K.E."/>
            <person name="Rollins M."/>
            <person name="Thuy-Boun P.S."/>
        </authorList>
    </citation>
    <scope>NUCLEOTIDE SEQUENCE [LARGE SCALE GENOMIC DNA]</scope>
    <source>
        <strain evidence="17">F_SG_1</strain>
        <tissue evidence="17">Salivary glands</tissue>
    </source>
</reference>
<keyword evidence="6" id="KW-0029">Amino-acid transport</keyword>
<evidence type="ECO:0000256" key="12">
    <source>
        <dbReference type="ARBA" id="ARBA00023201"/>
    </source>
</evidence>
<keyword evidence="15" id="KW-0479">Metal-binding</keyword>
<keyword evidence="18" id="KW-1185">Reference proteome</keyword>
<feature type="transmembrane region" description="Helical" evidence="16">
    <location>
        <begin position="161"/>
        <end position="182"/>
    </location>
</feature>
<dbReference type="GO" id="GO:0089718">
    <property type="term" value="P:amino acid import across plasma membrane"/>
    <property type="evidence" value="ECO:0007669"/>
    <property type="project" value="TreeGrafter"/>
</dbReference>
<dbReference type="PANTHER" id="PTHR11616:SF321">
    <property type="entry name" value="SODIUM-DEPENDENT NUTRIENT AMINO ACID TRANSPORTER 1-RELATED"/>
    <property type="match status" value="1"/>
</dbReference>
<comment type="caution">
    <text evidence="17">The sequence shown here is derived from an EMBL/GenBank/DDBJ whole genome shotgun (WGS) entry which is preliminary data.</text>
</comment>
<feature type="transmembrane region" description="Helical" evidence="16">
    <location>
        <begin position="241"/>
        <end position="266"/>
    </location>
</feature>
<dbReference type="Pfam" id="PF00209">
    <property type="entry name" value="SNF"/>
    <property type="match status" value="1"/>
</dbReference>
<evidence type="ECO:0000256" key="9">
    <source>
        <dbReference type="ARBA" id="ARBA00023065"/>
    </source>
</evidence>
<keyword evidence="9" id="KW-0406">Ion transport</keyword>
<evidence type="ECO:0000256" key="7">
    <source>
        <dbReference type="ARBA" id="ARBA00022989"/>
    </source>
</evidence>
<dbReference type="GO" id="GO:0046872">
    <property type="term" value="F:metal ion binding"/>
    <property type="evidence" value="ECO:0007669"/>
    <property type="project" value="UniProtKB-KW"/>
</dbReference>
<feature type="binding site" evidence="15">
    <location>
        <position position="177"/>
    </location>
    <ligand>
        <name>Na(+)</name>
        <dbReference type="ChEBI" id="CHEBI:29101"/>
        <label>1</label>
    </ligand>
</feature>
<comment type="similarity">
    <text evidence="2">Belongs to the sodium:neurotransmitter symporter (SNF) (TC 2.A.22) family.</text>
</comment>
<evidence type="ECO:0000256" key="3">
    <source>
        <dbReference type="ARBA" id="ARBA00022448"/>
    </source>
</evidence>
<dbReference type="GO" id="GO:0005283">
    <property type="term" value="F:amino acid:sodium symporter activity"/>
    <property type="evidence" value="ECO:0007669"/>
    <property type="project" value="TreeGrafter"/>
</dbReference>
<feature type="transmembrane region" description="Helical" evidence="16">
    <location>
        <begin position="86"/>
        <end position="103"/>
    </location>
</feature>
<keyword evidence="3" id="KW-0813">Transport</keyword>
<evidence type="ECO:0000256" key="4">
    <source>
        <dbReference type="ARBA" id="ARBA00022692"/>
    </source>
</evidence>
<keyword evidence="10 16" id="KW-0472">Membrane</keyword>
<evidence type="ECO:0000256" key="6">
    <source>
        <dbReference type="ARBA" id="ARBA00022970"/>
    </source>
</evidence>
<feature type="binding site" evidence="15">
    <location>
        <position position="173"/>
    </location>
    <ligand>
        <name>Na(+)</name>
        <dbReference type="ChEBI" id="CHEBI:29101"/>
        <label>1</label>
    </ligand>
</feature>
<feature type="transmembrane region" description="Helical" evidence="16">
    <location>
        <begin position="110"/>
        <end position="128"/>
    </location>
</feature>